<proteinExistence type="predicted"/>
<dbReference type="OrthoDB" id="6355129at2759"/>
<dbReference type="Proteomes" id="UP000276133">
    <property type="component" value="Unassembled WGS sequence"/>
</dbReference>
<sequence>MDTIKKSICMRKFLFGLWIVPALLGHFDQAVIDFGTITNSGNLASDEANSIKITFNVVVIENTEPDGSQLWITAGAEYYEGNEIWIGQTSYTYRTDTDPSNGTPSPSFEAASSSANTEIGKFGTFESQLKIEGRRIVNLSLIINRMY</sequence>
<evidence type="ECO:0000313" key="2">
    <source>
        <dbReference type="EMBL" id="RNA15676.1"/>
    </source>
</evidence>
<protein>
    <submittedName>
        <fullName evidence="2">Uncharacterized protein</fullName>
    </submittedName>
</protein>
<accession>A0A3M7QWE3</accession>
<gene>
    <name evidence="2" type="ORF">BpHYR1_008573</name>
</gene>
<name>A0A3M7QWE3_BRAPC</name>
<dbReference type="EMBL" id="REGN01004913">
    <property type="protein sequence ID" value="RNA15676.1"/>
    <property type="molecule type" value="Genomic_DNA"/>
</dbReference>
<feature type="chain" id="PRO_5018165549" evidence="1">
    <location>
        <begin position="26"/>
        <end position="147"/>
    </location>
</feature>
<organism evidence="2 3">
    <name type="scientific">Brachionus plicatilis</name>
    <name type="common">Marine rotifer</name>
    <name type="synonym">Brachionus muelleri</name>
    <dbReference type="NCBI Taxonomy" id="10195"/>
    <lineage>
        <taxon>Eukaryota</taxon>
        <taxon>Metazoa</taxon>
        <taxon>Spiralia</taxon>
        <taxon>Gnathifera</taxon>
        <taxon>Rotifera</taxon>
        <taxon>Eurotatoria</taxon>
        <taxon>Monogononta</taxon>
        <taxon>Pseudotrocha</taxon>
        <taxon>Ploima</taxon>
        <taxon>Brachionidae</taxon>
        <taxon>Brachionus</taxon>
    </lineage>
</organism>
<evidence type="ECO:0000313" key="3">
    <source>
        <dbReference type="Proteomes" id="UP000276133"/>
    </source>
</evidence>
<dbReference type="AlphaFoldDB" id="A0A3M7QWE3"/>
<keyword evidence="3" id="KW-1185">Reference proteome</keyword>
<comment type="caution">
    <text evidence="2">The sequence shown here is derived from an EMBL/GenBank/DDBJ whole genome shotgun (WGS) entry which is preliminary data.</text>
</comment>
<evidence type="ECO:0000256" key="1">
    <source>
        <dbReference type="SAM" id="SignalP"/>
    </source>
</evidence>
<reference evidence="2 3" key="1">
    <citation type="journal article" date="2018" name="Sci. Rep.">
        <title>Genomic signatures of local adaptation to the degree of environmental predictability in rotifers.</title>
        <authorList>
            <person name="Franch-Gras L."/>
            <person name="Hahn C."/>
            <person name="Garcia-Roger E.M."/>
            <person name="Carmona M.J."/>
            <person name="Serra M."/>
            <person name="Gomez A."/>
        </authorList>
    </citation>
    <scope>NUCLEOTIDE SEQUENCE [LARGE SCALE GENOMIC DNA]</scope>
    <source>
        <strain evidence="2">HYR1</strain>
    </source>
</reference>
<feature type="signal peptide" evidence="1">
    <location>
        <begin position="1"/>
        <end position="25"/>
    </location>
</feature>
<keyword evidence="1" id="KW-0732">Signal</keyword>